<accession>A9NXP7</accession>
<dbReference type="EMBL" id="EF086122">
    <property type="protein sequence ID" value="ABK25408.1"/>
    <property type="molecule type" value="mRNA"/>
</dbReference>
<dbReference type="AlphaFoldDB" id="A9NXP7"/>
<keyword evidence="5 7" id="KW-1133">Transmembrane helix</keyword>
<evidence type="ECO:0000256" key="3">
    <source>
        <dbReference type="ARBA" id="ARBA00022679"/>
    </source>
</evidence>
<feature type="transmembrane region" description="Helical" evidence="7">
    <location>
        <begin position="64"/>
        <end position="84"/>
    </location>
</feature>
<dbReference type="SMART" id="SM00563">
    <property type="entry name" value="PlsC"/>
    <property type="match status" value="1"/>
</dbReference>
<evidence type="ECO:0000256" key="5">
    <source>
        <dbReference type="ARBA" id="ARBA00022989"/>
    </source>
</evidence>
<dbReference type="Pfam" id="PF23270">
    <property type="entry name" value="HAD_RAM2_N"/>
    <property type="match status" value="1"/>
</dbReference>
<dbReference type="PANTHER" id="PTHR15486">
    <property type="entry name" value="ANCIENT UBIQUITOUS PROTEIN"/>
    <property type="match status" value="1"/>
</dbReference>
<evidence type="ECO:0000256" key="2">
    <source>
        <dbReference type="ARBA" id="ARBA00007937"/>
    </source>
</evidence>
<dbReference type="InterPro" id="IPR056462">
    <property type="entry name" value="HAD_RAM2/GPAT1-8"/>
</dbReference>
<dbReference type="GO" id="GO:0010143">
    <property type="term" value="P:cutin biosynthetic process"/>
    <property type="evidence" value="ECO:0007669"/>
    <property type="project" value="TreeGrafter"/>
</dbReference>
<dbReference type="Pfam" id="PF01553">
    <property type="entry name" value="Acyltransferase"/>
    <property type="match status" value="1"/>
</dbReference>
<dbReference type="PANTHER" id="PTHR15486:SF96">
    <property type="entry name" value="LIPID DROPLET-REGULATING VLDL ASSEMBLY FACTOR AUP1"/>
    <property type="match status" value="1"/>
</dbReference>
<feature type="domain" description="Phospholipid/glycerol acyltransferase" evidence="8">
    <location>
        <begin position="315"/>
        <end position="416"/>
    </location>
</feature>
<evidence type="ECO:0000256" key="7">
    <source>
        <dbReference type="SAM" id="Phobius"/>
    </source>
</evidence>
<evidence type="ECO:0000313" key="9">
    <source>
        <dbReference type="EMBL" id="ABK25408.1"/>
    </source>
</evidence>
<dbReference type="GO" id="GO:0016020">
    <property type="term" value="C:membrane"/>
    <property type="evidence" value="ECO:0007669"/>
    <property type="project" value="UniProtKB-SubCell"/>
</dbReference>
<comment type="similarity">
    <text evidence="2">Belongs to the GPAT/DAPAT family.</text>
</comment>
<name>A9NXP7_PICSI</name>
<organism evidence="9">
    <name type="scientific">Picea sitchensis</name>
    <name type="common">Sitka spruce</name>
    <name type="synonym">Pinus sitchensis</name>
    <dbReference type="NCBI Taxonomy" id="3332"/>
    <lineage>
        <taxon>Eukaryota</taxon>
        <taxon>Viridiplantae</taxon>
        <taxon>Streptophyta</taxon>
        <taxon>Embryophyta</taxon>
        <taxon>Tracheophyta</taxon>
        <taxon>Spermatophyta</taxon>
        <taxon>Pinopsida</taxon>
        <taxon>Pinidae</taxon>
        <taxon>Conifers I</taxon>
        <taxon>Pinales</taxon>
        <taxon>Pinaceae</taxon>
        <taxon>Picea</taxon>
    </lineage>
</organism>
<reference evidence="9" key="1">
    <citation type="journal article" date="2008" name="BMC Genomics">
        <title>A conifer genomics resource of 200,000 spruce (Picea spp.) ESTs and 6,464 high-quality, sequence-finished full-length cDNAs for Sitka spruce (Picea sitchensis).</title>
        <authorList>
            <person name="Ralph S.G."/>
            <person name="Chun H.J."/>
            <person name="Kolosova N."/>
            <person name="Cooper D."/>
            <person name="Oddy C."/>
            <person name="Ritland C.E."/>
            <person name="Kirkpatrick R."/>
            <person name="Moore R."/>
            <person name="Barber S."/>
            <person name="Holt R.A."/>
            <person name="Jones S.J."/>
            <person name="Marra M.A."/>
            <person name="Douglas C.J."/>
            <person name="Ritland K."/>
            <person name="Bohlmann J."/>
        </authorList>
    </citation>
    <scope>NUCLEOTIDE SEQUENCE</scope>
    <source>
        <tissue evidence="9">Bark</tissue>
    </source>
</reference>
<dbReference type="OMA" id="TMFVCSH"/>
<evidence type="ECO:0000259" key="8">
    <source>
        <dbReference type="SMART" id="SM00563"/>
    </source>
</evidence>
<feature type="transmembrane region" description="Helical" evidence="7">
    <location>
        <begin position="258"/>
        <end position="278"/>
    </location>
</feature>
<dbReference type="InterPro" id="IPR002123">
    <property type="entry name" value="Plipid/glycerol_acylTrfase"/>
</dbReference>
<dbReference type="CDD" id="cd06551">
    <property type="entry name" value="LPLAT"/>
    <property type="match status" value="1"/>
</dbReference>
<dbReference type="Gene3D" id="3.40.50.1000">
    <property type="entry name" value="HAD superfamily/HAD-like"/>
    <property type="match status" value="1"/>
</dbReference>
<keyword evidence="4 7" id="KW-0812">Transmembrane</keyword>
<comment type="subcellular location">
    <subcellularLocation>
        <location evidence="1">Membrane</location>
        <topology evidence="1">Multi-pass membrane protein</topology>
    </subcellularLocation>
</comment>
<dbReference type="SUPFAM" id="SSF69593">
    <property type="entry name" value="Glycerol-3-phosphate (1)-acyltransferase"/>
    <property type="match status" value="1"/>
</dbReference>
<dbReference type="GO" id="GO:0016791">
    <property type="term" value="F:phosphatase activity"/>
    <property type="evidence" value="ECO:0007669"/>
    <property type="project" value="TreeGrafter"/>
</dbReference>
<keyword evidence="6 7" id="KW-0472">Membrane</keyword>
<evidence type="ECO:0000256" key="4">
    <source>
        <dbReference type="ARBA" id="ARBA00022692"/>
    </source>
</evidence>
<dbReference type="InterPro" id="IPR023214">
    <property type="entry name" value="HAD_sf"/>
</dbReference>
<proteinExistence type="evidence at transcript level"/>
<dbReference type="GO" id="GO:0090447">
    <property type="term" value="F:glycerol-3-phosphate 2-O-acyltransferase activity"/>
    <property type="evidence" value="ECO:0007669"/>
    <property type="project" value="TreeGrafter"/>
</dbReference>
<sequence length="504" mass="55964">MCRMDAAMEKKKPLQSTKGYDTVDKCDTEGRKMQTIVSDLSGALTRIPNPFSYFLLVSLEASGVIRSLVLILAAPLAWFLYHWVSAASAMKLMIYISMSGVKASEIEGVARAVLPKFFLEDLNPEAWNVVSSFGRKVIVTALPRVLVEPFAVEYMGVDRVIGTEIEVDEDGRATGFAVKSQVLAGLNKKNAVKELGGDFMADVGVGKYKSTGHFLSLCKEAYVVRSSCKVNLLPNYKLPTPLIFHDGRLVQRPDPLNALLTFLWMPLGFLLALLRITVGASLPMCIQYYTYWLTGVRIIVKGHPPPKKTETGHGTMFVCSHRTLLDPIFVSAAVARPITAVTFSISRLSEFLSPIPTVRLTRKRDQDAMNINSLLEKGDLVLCPEGTTCREPFLLRYSSMFAELTDYIVPVAVNCRTSMFHGSTSRGWKAMDPFFFFMNPSPVYEITFLKELPMEFTCRGGRSSHEVANSVQKVTAGILGFECTNLTRRDKYRLLVGNDGSIAR</sequence>
<evidence type="ECO:0000256" key="1">
    <source>
        <dbReference type="ARBA" id="ARBA00004141"/>
    </source>
</evidence>
<evidence type="ECO:0000256" key="6">
    <source>
        <dbReference type="ARBA" id="ARBA00023136"/>
    </source>
</evidence>
<protein>
    <recommendedName>
        <fullName evidence="8">Phospholipid/glycerol acyltransferase domain-containing protein</fullName>
    </recommendedName>
</protein>
<keyword evidence="3" id="KW-0808">Transferase</keyword>